<dbReference type="RefSeq" id="WP_182704735.1">
    <property type="nucleotide sequence ID" value="NZ_JACJII010000001.1"/>
</dbReference>
<proteinExistence type="inferred from homology"/>
<feature type="signal peptide" evidence="6">
    <location>
        <begin position="1"/>
        <end position="27"/>
    </location>
</feature>
<keyword evidence="3 8" id="KW-0378">Hydrolase</keyword>
<keyword evidence="6" id="KW-0732">Signal</keyword>
<evidence type="ECO:0000256" key="5">
    <source>
        <dbReference type="SAM" id="Coils"/>
    </source>
</evidence>
<dbReference type="GO" id="GO:0006508">
    <property type="term" value="P:proteolysis"/>
    <property type="evidence" value="ECO:0007669"/>
    <property type="project" value="UniProtKB-KW"/>
</dbReference>
<evidence type="ECO:0000256" key="6">
    <source>
        <dbReference type="SAM" id="SignalP"/>
    </source>
</evidence>
<dbReference type="AlphaFoldDB" id="A0A7W3R7N0"/>
<dbReference type="InterPro" id="IPR051202">
    <property type="entry name" value="Peptidase_C40"/>
</dbReference>
<organism evidence="8 9">
    <name type="scientific">Thermomonospora cellulosilytica</name>
    <dbReference type="NCBI Taxonomy" id="1411118"/>
    <lineage>
        <taxon>Bacteria</taxon>
        <taxon>Bacillati</taxon>
        <taxon>Actinomycetota</taxon>
        <taxon>Actinomycetes</taxon>
        <taxon>Streptosporangiales</taxon>
        <taxon>Thermomonosporaceae</taxon>
        <taxon>Thermomonospora</taxon>
    </lineage>
</organism>
<keyword evidence="9" id="KW-1185">Reference proteome</keyword>
<name>A0A7W3R7N0_9ACTN</name>
<dbReference type="PROSITE" id="PS51935">
    <property type="entry name" value="NLPC_P60"/>
    <property type="match status" value="1"/>
</dbReference>
<feature type="coiled-coil region" evidence="5">
    <location>
        <begin position="135"/>
        <end position="172"/>
    </location>
</feature>
<comment type="similarity">
    <text evidence="1">Belongs to the peptidase C40 family.</text>
</comment>
<dbReference type="Pfam" id="PF00877">
    <property type="entry name" value="NLPC_P60"/>
    <property type="match status" value="1"/>
</dbReference>
<feature type="chain" id="PRO_5030624720" evidence="6">
    <location>
        <begin position="28"/>
        <end position="309"/>
    </location>
</feature>
<accession>A0A7W3R7N0</accession>
<feature type="coiled-coil region" evidence="5">
    <location>
        <begin position="33"/>
        <end position="88"/>
    </location>
</feature>
<dbReference type="PANTHER" id="PTHR47053:SF1">
    <property type="entry name" value="MUREIN DD-ENDOPEPTIDASE MEPH-RELATED"/>
    <property type="match status" value="1"/>
</dbReference>
<feature type="domain" description="NlpC/P60" evidence="7">
    <location>
        <begin position="191"/>
        <end position="309"/>
    </location>
</feature>
<keyword evidence="4" id="KW-0788">Thiol protease</keyword>
<sequence>MQRTPVRAGAAALLAACAVLTAGPADAKPKPTAEQLGRQAEILTEEYNRTRLELKQAQQALRSAQRQLRQTQADYERLRGEIGELAAASYMSPGSRAELALFAGDDPQAGLDKDAISRYLTAQQAGRLRELVLARMRYEQNAGRARDRAAEIKAKQAELAKKKAKIEKLISQIPKSAGGQGSPPNISVAGSGKASGAVRAALTRVGMPYVYGAAGPNSFDCSGLMLWAYKQVGISLPHYTGAQYNMGTRVSRDQLRPGDIVFFYEDLGHNGMYIGNGRMVHAPRSGKNVEVVNLAGYWWGVYQGAVRIA</sequence>
<evidence type="ECO:0000256" key="4">
    <source>
        <dbReference type="ARBA" id="ARBA00022807"/>
    </source>
</evidence>
<evidence type="ECO:0000256" key="1">
    <source>
        <dbReference type="ARBA" id="ARBA00007074"/>
    </source>
</evidence>
<dbReference type="EMBL" id="JACJII010000001">
    <property type="protein sequence ID" value="MBA9002806.1"/>
    <property type="molecule type" value="Genomic_DNA"/>
</dbReference>
<evidence type="ECO:0000256" key="2">
    <source>
        <dbReference type="ARBA" id="ARBA00022670"/>
    </source>
</evidence>
<dbReference type="InterPro" id="IPR038765">
    <property type="entry name" value="Papain-like_cys_pep_sf"/>
</dbReference>
<keyword evidence="5" id="KW-0175">Coiled coil</keyword>
<evidence type="ECO:0000313" key="9">
    <source>
        <dbReference type="Proteomes" id="UP000539313"/>
    </source>
</evidence>
<evidence type="ECO:0000313" key="8">
    <source>
        <dbReference type="EMBL" id="MBA9002806.1"/>
    </source>
</evidence>
<dbReference type="Proteomes" id="UP000539313">
    <property type="component" value="Unassembled WGS sequence"/>
</dbReference>
<protein>
    <submittedName>
        <fullName evidence="8">Cell wall-associated NlpC family hydrolase</fullName>
    </submittedName>
</protein>
<dbReference type="Gene3D" id="3.90.1720.10">
    <property type="entry name" value="endopeptidase domain like (from Nostoc punctiforme)"/>
    <property type="match status" value="1"/>
</dbReference>
<reference evidence="8 9" key="1">
    <citation type="submission" date="2020-08" db="EMBL/GenBank/DDBJ databases">
        <title>Sequencing the genomes of 1000 actinobacteria strains.</title>
        <authorList>
            <person name="Klenk H.-P."/>
        </authorList>
    </citation>
    <scope>NUCLEOTIDE SEQUENCE [LARGE SCALE GENOMIC DNA]</scope>
    <source>
        <strain evidence="8 9">DSM 45823</strain>
    </source>
</reference>
<dbReference type="GO" id="GO:0008234">
    <property type="term" value="F:cysteine-type peptidase activity"/>
    <property type="evidence" value="ECO:0007669"/>
    <property type="project" value="UniProtKB-KW"/>
</dbReference>
<dbReference type="SUPFAM" id="SSF54001">
    <property type="entry name" value="Cysteine proteinases"/>
    <property type="match status" value="1"/>
</dbReference>
<keyword evidence="2" id="KW-0645">Protease</keyword>
<gene>
    <name evidence="8" type="ORF">HNR21_001688</name>
</gene>
<dbReference type="InterPro" id="IPR000064">
    <property type="entry name" value="NLP_P60_dom"/>
</dbReference>
<comment type="caution">
    <text evidence="8">The sequence shown here is derived from an EMBL/GenBank/DDBJ whole genome shotgun (WGS) entry which is preliminary data.</text>
</comment>
<evidence type="ECO:0000256" key="3">
    <source>
        <dbReference type="ARBA" id="ARBA00022801"/>
    </source>
</evidence>
<evidence type="ECO:0000259" key="7">
    <source>
        <dbReference type="PROSITE" id="PS51935"/>
    </source>
</evidence>
<dbReference type="PANTHER" id="PTHR47053">
    <property type="entry name" value="MUREIN DD-ENDOPEPTIDASE MEPH-RELATED"/>
    <property type="match status" value="1"/>
</dbReference>